<organism evidence="2 3">
    <name type="scientific">Delitschia confertaspora ATCC 74209</name>
    <dbReference type="NCBI Taxonomy" id="1513339"/>
    <lineage>
        <taxon>Eukaryota</taxon>
        <taxon>Fungi</taxon>
        <taxon>Dikarya</taxon>
        <taxon>Ascomycota</taxon>
        <taxon>Pezizomycotina</taxon>
        <taxon>Dothideomycetes</taxon>
        <taxon>Pleosporomycetidae</taxon>
        <taxon>Pleosporales</taxon>
        <taxon>Delitschiaceae</taxon>
        <taxon>Delitschia</taxon>
    </lineage>
</organism>
<evidence type="ECO:0008006" key="4">
    <source>
        <dbReference type="Google" id="ProtNLM"/>
    </source>
</evidence>
<evidence type="ECO:0000313" key="2">
    <source>
        <dbReference type="EMBL" id="KAF2201563.1"/>
    </source>
</evidence>
<dbReference type="EMBL" id="ML993971">
    <property type="protein sequence ID" value="KAF2201563.1"/>
    <property type="molecule type" value="Genomic_DNA"/>
</dbReference>
<gene>
    <name evidence="2" type="ORF">GQ43DRAFT_33028</name>
</gene>
<keyword evidence="1" id="KW-0732">Signal</keyword>
<dbReference type="OrthoDB" id="3763539at2759"/>
<dbReference type="Proteomes" id="UP000799536">
    <property type="component" value="Unassembled WGS sequence"/>
</dbReference>
<comment type="caution">
    <text evidence="2">The sequence shown here is derived from an EMBL/GenBank/DDBJ whole genome shotgun (WGS) entry which is preliminary data.</text>
</comment>
<sequence length="192" mass="20818">MQLIHLAVALLPCSSLAFPLNARDSASILEDCTPVSYTLAKYQYIVAVDVKQNRETSSSLNFELSAKFPPGALVADTSVVCSASAVDEGITTIWPKCLGPYTELNGSESKVEDSRFTVEFRGDKKLGDLQVIHTWKCQGRSFHSNTHHVVNPLSCSKSQSGDIETTTCKGGADPEIFRPENVVMECGTPTNC</sequence>
<evidence type="ECO:0000313" key="3">
    <source>
        <dbReference type="Proteomes" id="UP000799536"/>
    </source>
</evidence>
<name>A0A9P4MVX1_9PLEO</name>
<proteinExistence type="predicted"/>
<feature type="chain" id="PRO_5040246225" description="AA1-like domain-containing protein" evidence="1">
    <location>
        <begin position="18"/>
        <end position="192"/>
    </location>
</feature>
<feature type="signal peptide" evidence="1">
    <location>
        <begin position="1"/>
        <end position="17"/>
    </location>
</feature>
<dbReference type="AlphaFoldDB" id="A0A9P4MVX1"/>
<accession>A0A9P4MVX1</accession>
<reference evidence="2" key="1">
    <citation type="journal article" date="2020" name="Stud. Mycol.">
        <title>101 Dothideomycetes genomes: a test case for predicting lifestyles and emergence of pathogens.</title>
        <authorList>
            <person name="Haridas S."/>
            <person name="Albert R."/>
            <person name="Binder M."/>
            <person name="Bloem J."/>
            <person name="Labutti K."/>
            <person name="Salamov A."/>
            <person name="Andreopoulos B."/>
            <person name="Baker S."/>
            <person name="Barry K."/>
            <person name="Bills G."/>
            <person name="Bluhm B."/>
            <person name="Cannon C."/>
            <person name="Castanera R."/>
            <person name="Culley D."/>
            <person name="Daum C."/>
            <person name="Ezra D."/>
            <person name="Gonzalez J."/>
            <person name="Henrissat B."/>
            <person name="Kuo A."/>
            <person name="Liang C."/>
            <person name="Lipzen A."/>
            <person name="Lutzoni F."/>
            <person name="Magnuson J."/>
            <person name="Mondo S."/>
            <person name="Nolan M."/>
            <person name="Ohm R."/>
            <person name="Pangilinan J."/>
            <person name="Park H.-J."/>
            <person name="Ramirez L."/>
            <person name="Alfaro M."/>
            <person name="Sun H."/>
            <person name="Tritt A."/>
            <person name="Yoshinaga Y."/>
            <person name="Zwiers L.-H."/>
            <person name="Turgeon B."/>
            <person name="Goodwin S."/>
            <person name="Spatafora J."/>
            <person name="Crous P."/>
            <person name="Grigoriev I."/>
        </authorList>
    </citation>
    <scope>NUCLEOTIDE SEQUENCE</scope>
    <source>
        <strain evidence="2">ATCC 74209</strain>
    </source>
</reference>
<evidence type="ECO:0000256" key="1">
    <source>
        <dbReference type="SAM" id="SignalP"/>
    </source>
</evidence>
<keyword evidence="3" id="KW-1185">Reference proteome</keyword>
<protein>
    <recommendedName>
        <fullName evidence="4">AA1-like domain-containing protein</fullName>
    </recommendedName>
</protein>